<evidence type="ECO:0000313" key="2">
    <source>
        <dbReference type="Proteomes" id="UP000250242"/>
    </source>
</evidence>
<accession>A0A2X1ULR8</accession>
<proteinExistence type="predicted"/>
<dbReference type="Gene3D" id="3.10.20.480">
    <property type="entry name" value="Antirestriction protein ArdA, domain 1"/>
    <property type="match status" value="1"/>
</dbReference>
<gene>
    <name evidence="1" type="ORF">NCTC11009_01264</name>
</gene>
<evidence type="ECO:0000313" key="1">
    <source>
        <dbReference type="EMBL" id="SPY08047.1"/>
    </source>
</evidence>
<dbReference type="InterPro" id="IPR009899">
    <property type="entry name" value="ArdA"/>
</dbReference>
<dbReference type="InterPro" id="IPR041895">
    <property type="entry name" value="ArdA_dom1"/>
</dbReference>
<dbReference type="AlphaFoldDB" id="A0A2X1ULR8"/>
<name>A0A2X1ULR8_9BURK</name>
<dbReference type="Gene3D" id="1.10.10.1190">
    <property type="entry name" value="Antirestriction protein ArdA, domain 3"/>
    <property type="match status" value="1"/>
</dbReference>
<dbReference type="Pfam" id="PF07275">
    <property type="entry name" value="ArdA"/>
    <property type="match status" value="1"/>
</dbReference>
<dbReference type="InterPro" id="IPR041893">
    <property type="entry name" value="ArdA_dom3"/>
</dbReference>
<dbReference type="Proteomes" id="UP000250242">
    <property type="component" value="Unassembled WGS sequence"/>
</dbReference>
<dbReference type="RefSeq" id="WP_113062525.1">
    <property type="nucleotide sequence ID" value="NZ_UATH01000001.1"/>
</dbReference>
<organism evidence="1 2">
    <name type="scientific">Oligella urethralis</name>
    <dbReference type="NCBI Taxonomy" id="90245"/>
    <lineage>
        <taxon>Bacteria</taxon>
        <taxon>Pseudomonadati</taxon>
        <taxon>Pseudomonadota</taxon>
        <taxon>Betaproteobacteria</taxon>
        <taxon>Burkholderiales</taxon>
        <taxon>Alcaligenaceae</taxon>
        <taxon>Oligella</taxon>
    </lineage>
</organism>
<dbReference type="EMBL" id="UATH01000001">
    <property type="protein sequence ID" value="SPY08047.1"/>
    <property type="molecule type" value="Genomic_DNA"/>
</dbReference>
<protein>
    <submittedName>
        <fullName evidence="1">Antirestriction protein</fullName>
    </submittedName>
</protein>
<sequence>MQIYVSTFAKYNNGTSEGRWLTLGDYLDLDDFLEACRELHSDEKDPELMFQDWEGIPERSISEVYVDEHLWELAELEEREQEIVVAYMEVANVDLEYALEHALDNYIGYYYSVEDYAEDYVQEIDFQETISNFLWHYIDFKKLGEDLLHDRFYQDGHLFYAY</sequence>
<reference evidence="1 2" key="1">
    <citation type="submission" date="2018-06" db="EMBL/GenBank/DDBJ databases">
        <authorList>
            <consortium name="Pathogen Informatics"/>
            <person name="Doyle S."/>
        </authorList>
    </citation>
    <scope>NUCLEOTIDE SEQUENCE [LARGE SCALE GENOMIC DNA]</scope>
    <source>
        <strain evidence="1 2">NCTC11009</strain>
    </source>
</reference>